<dbReference type="GO" id="GO:0005634">
    <property type="term" value="C:nucleus"/>
    <property type="evidence" value="ECO:0007669"/>
    <property type="project" value="UniProtKB-SubCell"/>
</dbReference>
<dbReference type="OrthoDB" id="1888929at2759"/>
<evidence type="ECO:0000256" key="6">
    <source>
        <dbReference type="ARBA" id="ARBA00060850"/>
    </source>
</evidence>
<dbReference type="GO" id="GO:0000976">
    <property type="term" value="F:transcription cis-regulatory region binding"/>
    <property type="evidence" value="ECO:0007669"/>
    <property type="project" value="TreeGrafter"/>
</dbReference>
<evidence type="ECO:0000256" key="7">
    <source>
        <dbReference type="SAM" id="MobiDB-lite"/>
    </source>
</evidence>
<keyword evidence="3" id="KW-0238">DNA-binding</keyword>
<name>A0A6J1D0K8_MOMCH</name>
<dbReference type="PROSITE" id="PS50811">
    <property type="entry name" value="WRKY"/>
    <property type="match status" value="1"/>
</dbReference>
<protein>
    <submittedName>
        <fullName evidence="10">Probable WRKY transcription factor 46 isoform X1</fullName>
    </submittedName>
</protein>
<comment type="subcellular location">
    <subcellularLocation>
        <location evidence="1">Nucleus</location>
    </subcellularLocation>
</comment>
<reference evidence="10" key="1">
    <citation type="submission" date="2025-08" db="UniProtKB">
        <authorList>
            <consortium name="RefSeq"/>
        </authorList>
    </citation>
    <scope>IDENTIFICATION</scope>
    <source>
        <strain evidence="10">OHB3-1</strain>
    </source>
</reference>
<organism evidence="9 10">
    <name type="scientific">Momordica charantia</name>
    <name type="common">Bitter gourd</name>
    <name type="synonym">Balsam pear</name>
    <dbReference type="NCBI Taxonomy" id="3673"/>
    <lineage>
        <taxon>Eukaryota</taxon>
        <taxon>Viridiplantae</taxon>
        <taxon>Streptophyta</taxon>
        <taxon>Embryophyta</taxon>
        <taxon>Tracheophyta</taxon>
        <taxon>Spermatophyta</taxon>
        <taxon>Magnoliopsida</taxon>
        <taxon>eudicotyledons</taxon>
        <taxon>Gunneridae</taxon>
        <taxon>Pentapetalae</taxon>
        <taxon>rosids</taxon>
        <taxon>fabids</taxon>
        <taxon>Cucurbitales</taxon>
        <taxon>Cucurbitaceae</taxon>
        <taxon>Momordiceae</taxon>
        <taxon>Momordica</taxon>
    </lineage>
</organism>
<dbReference type="GO" id="GO:0009751">
    <property type="term" value="P:response to salicylic acid"/>
    <property type="evidence" value="ECO:0007669"/>
    <property type="project" value="UniProtKB-ARBA"/>
</dbReference>
<dbReference type="PANTHER" id="PTHR32096:SF133">
    <property type="entry name" value="WRKY TRANSCRIPTION FACTOR 41-RELATED"/>
    <property type="match status" value="1"/>
</dbReference>
<feature type="domain" description="WRKY" evidence="8">
    <location>
        <begin position="109"/>
        <end position="172"/>
    </location>
</feature>
<evidence type="ECO:0000256" key="1">
    <source>
        <dbReference type="ARBA" id="ARBA00004123"/>
    </source>
</evidence>
<dbReference type="InterPro" id="IPR036576">
    <property type="entry name" value="WRKY_dom_sf"/>
</dbReference>
<evidence type="ECO:0000259" key="8">
    <source>
        <dbReference type="PROSITE" id="PS50811"/>
    </source>
</evidence>
<dbReference type="GeneID" id="111016283"/>
<evidence type="ECO:0000313" key="9">
    <source>
        <dbReference type="Proteomes" id="UP000504603"/>
    </source>
</evidence>
<evidence type="ECO:0000313" key="10">
    <source>
        <dbReference type="RefSeq" id="XP_022147294.1"/>
    </source>
</evidence>
<dbReference type="GO" id="GO:0042542">
    <property type="term" value="P:response to hydrogen peroxide"/>
    <property type="evidence" value="ECO:0007669"/>
    <property type="project" value="UniProtKB-ARBA"/>
</dbReference>
<dbReference type="GO" id="GO:0010150">
    <property type="term" value="P:leaf senescence"/>
    <property type="evidence" value="ECO:0007669"/>
    <property type="project" value="UniProtKB-ARBA"/>
</dbReference>
<dbReference type="KEGG" id="mcha:111016283"/>
<proteinExistence type="inferred from homology"/>
<keyword evidence="2" id="KW-0805">Transcription regulation</keyword>
<dbReference type="InterPro" id="IPR044810">
    <property type="entry name" value="WRKY_plant"/>
</dbReference>
<dbReference type="GO" id="GO:0003700">
    <property type="term" value="F:DNA-binding transcription factor activity"/>
    <property type="evidence" value="ECO:0007669"/>
    <property type="project" value="InterPro"/>
</dbReference>
<keyword evidence="4" id="KW-0804">Transcription</keyword>
<dbReference type="Proteomes" id="UP000504603">
    <property type="component" value="Unplaced"/>
</dbReference>
<dbReference type="FunFam" id="2.20.25.80:FF:000009">
    <property type="entry name" value="WRKY transcription factor 53"/>
    <property type="match status" value="1"/>
</dbReference>
<comment type="similarity">
    <text evidence="6">Belongs to the WRKY group III family.</text>
</comment>
<dbReference type="SUPFAM" id="SSF118290">
    <property type="entry name" value="WRKY DNA-binding domain"/>
    <property type="match status" value="1"/>
</dbReference>
<evidence type="ECO:0000256" key="5">
    <source>
        <dbReference type="ARBA" id="ARBA00023242"/>
    </source>
</evidence>
<dbReference type="RefSeq" id="XP_022147294.1">
    <property type="nucleotide sequence ID" value="XM_022291602.1"/>
</dbReference>
<dbReference type="SMR" id="A0A6J1D0K8"/>
<dbReference type="Gene3D" id="2.20.25.80">
    <property type="entry name" value="WRKY domain"/>
    <property type="match status" value="1"/>
</dbReference>
<gene>
    <name evidence="10" type="primary">LOC111016283</name>
</gene>
<keyword evidence="5" id="KW-0539">Nucleus</keyword>
<feature type="region of interest" description="Disordered" evidence="7">
    <location>
        <begin position="65"/>
        <end position="86"/>
    </location>
</feature>
<dbReference type="SMART" id="SM00774">
    <property type="entry name" value="WRKY"/>
    <property type="match status" value="1"/>
</dbReference>
<evidence type="ECO:0000256" key="3">
    <source>
        <dbReference type="ARBA" id="ARBA00023125"/>
    </source>
</evidence>
<accession>A0A6J1D0K8</accession>
<keyword evidence="9" id="KW-1185">Reference proteome</keyword>
<evidence type="ECO:0000256" key="4">
    <source>
        <dbReference type="ARBA" id="ARBA00023163"/>
    </source>
</evidence>
<sequence>MEMEHKSLITELTQGKELALQLRTHLHPASSSQEACFFLTEMIQSSFEKALSLLNWTPLPTDQPINAGEQHDCSATPKKRNNTTTKDVLKKRKLLPRWTEEVKVCSGTAPEGPLNDGYNWRKYGQKDIHGANFPRCYYRCTHRHVRGCLATKQVQRSDSDPNIFEVTYRGRHTCSQSSHFGSLSVSAQNEAAGETNQNLPSPNSQIWFDFEHHDLKVKSEDLDTVFPPFCFPSSSVGSEVADENVFYDPMTDPAPLVGHGGLSAVAVSPAASETEHLAAWDWSGCGGGIPSEQSDLTEIISAETSVNNSPIWNGDWDFKVGFDQNFPFDSLDFLS</sequence>
<dbReference type="Pfam" id="PF03106">
    <property type="entry name" value="WRKY"/>
    <property type="match status" value="1"/>
</dbReference>
<dbReference type="PANTHER" id="PTHR32096">
    <property type="entry name" value="WRKY TRANSCRIPTION FACTOR 30-RELATED-RELATED"/>
    <property type="match status" value="1"/>
</dbReference>
<evidence type="ECO:0000256" key="2">
    <source>
        <dbReference type="ARBA" id="ARBA00023015"/>
    </source>
</evidence>
<dbReference type="AlphaFoldDB" id="A0A6J1D0K8"/>
<dbReference type="GO" id="GO:0010193">
    <property type="term" value="P:response to ozone"/>
    <property type="evidence" value="ECO:0007669"/>
    <property type="project" value="UniProtKB-ARBA"/>
</dbReference>
<dbReference type="InterPro" id="IPR003657">
    <property type="entry name" value="WRKY_dom"/>
</dbReference>